<dbReference type="RefSeq" id="WP_377711626.1">
    <property type="nucleotide sequence ID" value="NZ_JBHSMP010000013.1"/>
</dbReference>
<name>A0ABW0J9C0_9BURK</name>
<keyword evidence="2" id="KW-1185">Reference proteome</keyword>
<dbReference type="EMBL" id="JBHSMP010000013">
    <property type="protein sequence ID" value="MFC5429592.1"/>
    <property type="molecule type" value="Genomic_DNA"/>
</dbReference>
<protein>
    <submittedName>
        <fullName evidence="1">Uncharacterized protein</fullName>
    </submittedName>
</protein>
<sequence length="43" mass="4903">MAFDFKNASPKNLKQEYDRIAKEMGDDQFFTKKGVESPAEGSF</sequence>
<organism evidence="1 2">
    <name type="scientific">Paraburkholderia denitrificans</name>
    <dbReference type="NCBI Taxonomy" id="694025"/>
    <lineage>
        <taxon>Bacteria</taxon>
        <taxon>Pseudomonadati</taxon>
        <taxon>Pseudomonadota</taxon>
        <taxon>Betaproteobacteria</taxon>
        <taxon>Burkholderiales</taxon>
        <taxon>Burkholderiaceae</taxon>
        <taxon>Paraburkholderia</taxon>
    </lineage>
</organism>
<proteinExistence type="predicted"/>
<evidence type="ECO:0000313" key="2">
    <source>
        <dbReference type="Proteomes" id="UP001596103"/>
    </source>
</evidence>
<reference evidence="2" key="1">
    <citation type="journal article" date="2019" name="Int. J. Syst. Evol. Microbiol.">
        <title>The Global Catalogue of Microorganisms (GCM) 10K type strain sequencing project: providing services to taxonomists for standard genome sequencing and annotation.</title>
        <authorList>
            <consortium name="The Broad Institute Genomics Platform"/>
            <consortium name="The Broad Institute Genome Sequencing Center for Infectious Disease"/>
            <person name="Wu L."/>
            <person name="Ma J."/>
        </authorList>
    </citation>
    <scope>NUCLEOTIDE SEQUENCE [LARGE SCALE GENOMIC DNA]</scope>
    <source>
        <strain evidence="2">CCUG 56042</strain>
    </source>
</reference>
<evidence type="ECO:0000313" key="1">
    <source>
        <dbReference type="EMBL" id="MFC5429592.1"/>
    </source>
</evidence>
<comment type="caution">
    <text evidence="1">The sequence shown here is derived from an EMBL/GenBank/DDBJ whole genome shotgun (WGS) entry which is preliminary data.</text>
</comment>
<dbReference type="Proteomes" id="UP001596103">
    <property type="component" value="Unassembled WGS sequence"/>
</dbReference>
<accession>A0ABW0J9C0</accession>
<gene>
    <name evidence="1" type="ORF">ACFPTO_12400</name>
</gene>